<organism evidence="2 3">
    <name type="scientific">Medicago truncatula</name>
    <name type="common">Barrel medic</name>
    <name type="synonym">Medicago tribuloides</name>
    <dbReference type="NCBI Taxonomy" id="3880"/>
    <lineage>
        <taxon>Eukaryota</taxon>
        <taxon>Viridiplantae</taxon>
        <taxon>Streptophyta</taxon>
        <taxon>Embryophyta</taxon>
        <taxon>Tracheophyta</taxon>
        <taxon>Spermatophyta</taxon>
        <taxon>Magnoliopsida</taxon>
        <taxon>eudicotyledons</taxon>
        <taxon>Gunneridae</taxon>
        <taxon>Pentapetalae</taxon>
        <taxon>rosids</taxon>
        <taxon>fabids</taxon>
        <taxon>Fabales</taxon>
        <taxon>Fabaceae</taxon>
        <taxon>Papilionoideae</taxon>
        <taxon>50 kb inversion clade</taxon>
        <taxon>NPAAA clade</taxon>
        <taxon>Hologalegina</taxon>
        <taxon>IRL clade</taxon>
        <taxon>Trifolieae</taxon>
        <taxon>Medicago</taxon>
    </lineage>
</organism>
<dbReference type="Gene3D" id="1.20.1280.50">
    <property type="match status" value="1"/>
</dbReference>
<dbReference type="Pfam" id="PF00646">
    <property type="entry name" value="F-box"/>
    <property type="match status" value="1"/>
</dbReference>
<evidence type="ECO:0000259" key="1">
    <source>
        <dbReference type="PROSITE" id="PS50181"/>
    </source>
</evidence>
<dbReference type="InterPro" id="IPR001810">
    <property type="entry name" value="F-box_dom"/>
</dbReference>
<accession>A0A396IL45</accession>
<feature type="domain" description="F-box" evidence="1">
    <location>
        <begin position="20"/>
        <end position="66"/>
    </location>
</feature>
<dbReference type="PROSITE" id="PS50181">
    <property type="entry name" value="FBOX"/>
    <property type="match status" value="1"/>
</dbReference>
<comment type="caution">
    <text evidence="2">The sequence shown here is derived from an EMBL/GenBank/DDBJ whole genome shotgun (WGS) entry which is preliminary data.</text>
</comment>
<dbReference type="Pfam" id="PF07734">
    <property type="entry name" value="FBA_1"/>
    <property type="match status" value="1"/>
</dbReference>
<name>A0A396IL45_MEDTR</name>
<dbReference type="Proteomes" id="UP000265566">
    <property type="component" value="Chromosome 3"/>
</dbReference>
<dbReference type="InterPro" id="IPR006527">
    <property type="entry name" value="F-box-assoc_dom_typ1"/>
</dbReference>
<dbReference type="EMBL" id="PSQE01000003">
    <property type="protein sequence ID" value="RHN65468.1"/>
    <property type="molecule type" value="Genomic_DNA"/>
</dbReference>
<protein>
    <submittedName>
        <fullName evidence="2">Putative F-box domain-containing protein</fullName>
    </submittedName>
</protein>
<evidence type="ECO:0000313" key="3">
    <source>
        <dbReference type="Proteomes" id="UP000265566"/>
    </source>
</evidence>
<proteinExistence type="predicted"/>
<dbReference type="SUPFAM" id="SSF81383">
    <property type="entry name" value="F-box domain"/>
    <property type="match status" value="1"/>
</dbReference>
<dbReference type="PANTHER" id="PTHR31672:SF13">
    <property type="entry name" value="F-BOX PROTEIN CPR30-LIKE"/>
    <property type="match status" value="1"/>
</dbReference>
<dbReference type="CDD" id="cd22157">
    <property type="entry name" value="F-box_AtFBW1-like"/>
    <property type="match status" value="1"/>
</dbReference>
<dbReference type="NCBIfam" id="TIGR01640">
    <property type="entry name" value="F_box_assoc_1"/>
    <property type="match status" value="1"/>
</dbReference>
<gene>
    <name evidence="2" type="ORF">MtrunA17_Chr3g0080221</name>
</gene>
<dbReference type="Gramene" id="rna13309">
    <property type="protein sequence ID" value="RHN65468.1"/>
    <property type="gene ID" value="gene13309"/>
</dbReference>
<evidence type="ECO:0000313" key="2">
    <source>
        <dbReference type="EMBL" id="RHN65468.1"/>
    </source>
</evidence>
<reference evidence="3" key="1">
    <citation type="journal article" date="2018" name="Nat. Plants">
        <title>Whole-genome landscape of Medicago truncatula symbiotic genes.</title>
        <authorList>
            <person name="Pecrix Y."/>
            <person name="Staton S.E."/>
            <person name="Sallet E."/>
            <person name="Lelandais-Briere C."/>
            <person name="Moreau S."/>
            <person name="Carrere S."/>
            <person name="Blein T."/>
            <person name="Jardinaud M.F."/>
            <person name="Latrasse D."/>
            <person name="Zouine M."/>
            <person name="Zahm M."/>
            <person name="Kreplak J."/>
            <person name="Mayjonade B."/>
            <person name="Satge C."/>
            <person name="Perez M."/>
            <person name="Cauet S."/>
            <person name="Marande W."/>
            <person name="Chantry-Darmon C."/>
            <person name="Lopez-Roques C."/>
            <person name="Bouchez O."/>
            <person name="Berard A."/>
            <person name="Debelle F."/>
            <person name="Munos S."/>
            <person name="Bendahmane A."/>
            <person name="Berges H."/>
            <person name="Niebel A."/>
            <person name="Buitink J."/>
            <person name="Frugier F."/>
            <person name="Benhamed M."/>
            <person name="Crespi M."/>
            <person name="Gouzy J."/>
            <person name="Gamas P."/>
        </authorList>
    </citation>
    <scope>NUCLEOTIDE SEQUENCE [LARGE SCALE GENOMIC DNA]</scope>
    <source>
        <strain evidence="3">cv. Jemalong A17</strain>
    </source>
</reference>
<dbReference type="InterPro" id="IPR036047">
    <property type="entry name" value="F-box-like_dom_sf"/>
</dbReference>
<dbReference type="AlphaFoldDB" id="A0A396IL45"/>
<dbReference type="SMART" id="SM00256">
    <property type="entry name" value="FBOX"/>
    <property type="match status" value="1"/>
</dbReference>
<sequence length="335" mass="38544">MEVILSSPLHSLSSDDLFRMPPLPTLPFDLIVEILGRLPVKLLLQLRCLCKSWNYLISHSKFAKKHLSLSTTHHLYKVSYSYTLSKCVLTCHPLDYVSTNVTTMVTQYTGPFNYYVEDYYIVGSCNGIICIAGYNKPSVILWNPSIRKFKELRDIQEFPFGGVPVEQSGHFVSGKINWLASKHWLRESPCFIVSLDLGNESYQEILQPEYEEVNEDNYLTLGVLSDCLSIISGHVVWIMKEYGNKESWTKLFTVSYMPDPSKYYIFTKALCIFDNHRQVLLESTRDWGTNWDTKLIIYNSRNSTFRFTNISDQSAYSPRNGSPEACIESLISPWS</sequence>
<dbReference type="InterPro" id="IPR017451">
    <property type="entry name" value="F-box-assoc_interact_dom"/>
</dbReference>
<dbReference type="PANTHER" id="PTHR31672">
    <property type="entry name" value="BNACNNG10540D PROTEIN"/>
    <property type="match status" value="1"/>
</dbReference>
<dbReference type="InterPro" id="IPR050796">
    <property type="entry name" value="SCF_F-box_component"/>
</dbReference>